<dbReference type="InterPro" id="IPR038081">
    <property type="entry name" value="CalX-like_sf"/>
</dbReference>
<dbReference type="GO" id="GO:0005432">
    <property type="term" value="F:calcium:sodium antiporter activity"/>
    <property type="evidence" value="ECO:0007669"/>
    <property type="project" value="InterPro"/>
</dbReference>
<keyword evidence="16" id="KW-0739">Sodium transport</keyword>
<reference evidence="23 24" key="1">
    <citation type="submission" date="2016-02" db="EMBL/GenBank/DDBJ databases">
        <title>Genome analysis of coral dinoflagellate symbionts highlights evolutionary adaptations to a symbiotic lifestyle.</title>
        <authorList>
            <person name="Aranda M."/>
            <person name="Li Y."/>
            <person name="Liew Y.J."/>
            <person name="Baumgarten S."/>
            <person name="Simakov O."/>
            <person name="Wilson M."/>
            <person name="Piel J."/>
            <person name="Ashoor H."/>
            <person name="Bougouffa S."/>
            <person name="Bajic V.B."/>
            <person name="Ryu T."/>
            <person name="Ravasi T."/>
            <person name="Bayer T."/>
            <person name="Micklem G."/>
            <person name="Kim H."/>
            <person name="Bhak J."/>
            <person name="Lajeunesse T.C."/>
            <person name="Voolstra C.R."/>
        </authorList>
    </citation>
    <scope>NUCLEOTIDE SEQUENCE [LARGE SCALE GENOMIC DNA]</scope>
    <source>
        <strain evidence="23 24">CCMP2467</strain>
    </source>
</reference>
<dbReference type="GO" id="GO:0005516">
    <property type="term" value="F:calmodulin binding"/>
    <property type="evidence" value="ECO:0007669"/>
    <property type="project" value="UniProtKB-KW"/>
</dbReference>
<comment type="caution">
    <text evidence="23">The sequence shown here is derived from an EMBL/GenBank/DDBJ whole genome shotgun (WGS) entry which is preliminary data.</text>
</comment>
<dbReference type="EMBL" id="LSRX01001269">
    <property type="protein sequence ID" value="OLP81580.1"/>
    <property type="molecule type" value="Genomic_DNA"/>
</dbReference>
<dbReference type="PRINTS" id="PR01259">
    <property type="entry name" value="NACAEXCHNGR"/>
</dbReference>
<dbReference type="CDD" id="cd00833">
    <property type="entry name" value="PKS"/>
    <property type="match status" value="1"/>
</dbReference>
<dbReference type="PANTHER" id="PTHR11878">
    <property type="entry name" value="SODIUM/CALCIUM EXCHANGER"/>
    <property type="match status" value="1"/>
</dbReference>
<keyword evidence="5 20" id="KW-0812">Transmembrane</keyword>
<keyword evidence="6" id="KW-0479">Metal-binding</keyword>
<evidence type="ECO:0000313" key="23">
    <source>
        <dbReference type="EMBL" id="OLP81580.1"/>
    </source>
</evidence>
<dbReference type="InterPro" id="IPR014031">
    <property type="entry name" value="Ketoacyl_synth_C"/>
</dbReference>
<feature type="transmembrane region" description="Helical" evidence="20">
    <location>
        <begin position="626"/>
        <end position="648"/>
    </location>
</feature>
<dbReference type="GO" id="GO:0046872">
    <property type="term" value="F:metal ion binding"/>
    <property type="evidence" value="ECO:0007669"/>
    <property type="project" value="UniProtKB-KW"/>
</dbReference>
<evidence type="ECO:0000256" key="6">
    <source>
        <dbReference type="ARBA" id="ARBA00022723"/>
    </source>
</evidence>
<dbReference type="Pfam" id="PF00109">
    <property type="entry name" value="ketoacyl-synt"/>
    <property type="match status" value="1"/>
</dbReference>
<dbReference type="InterPro" id="IPR044880">
    <property type="entry name" value="NCX_ion-bd_dom_sf"/>
</dbReference>
<evidence type="ECO:0000256" key="19">
    <source>
        <dbReference type="SAM" id="MobiDB-lite"/>
    </source>
</evidence>
<sequence>MHVAAWAWLLPATVNCVLTEWNGSCSSPQFIYLLHGALVLDTSPLQDRSNRDVVWLSFDKPYHGEYEDIPTSDVLYEPQAWWGEGRNLLLEAALQRRHRPCWPGYLYFVFLDDDMLAMVPQAGSWTKFEKFLLEELPAIGYITRTRHYHSLGRGKTTRGSLFNVDHNALAFHRHTLGSLLPYCDFLKRNAVGWSGAILTLQLGVLYSNSRIGLNTIRADLAQNLHRPYKRGGGSYAFDLLKQRFQGEMLYLSDELLEAYWGQIGTKDSRTFCNYNYNASRKPPGQQPAGPISIAWLMRHINVSHPCGRVMFAFLRKHSGYLQMLRAGQPEFEADPANFDGIPHCQWNLRPWVGGSSGASVSKDVESGWCRGGLQKGELCCSPDCPVCGGPLCAGHCCGGHIQGRGSCLQVDQHTLEGVTGGGRLEGGLDTSCAHSLWLEPFLARDRIPSCSGPRQPLEICKAGARIVSETHKMSSELRICEGGSGIWLPLGGDWERDWPTGVKVVLYLLGLLYCFLGVAIIADVFMASIEKVTSVKKQVTNKETGKKTTVKVWNDTVANLTLMALGSSAPEILLSIIELAGANFYSGSLGASTIVGSAAFNLLGITAVCIAALPDGEIKIIKDRKVFAITGTFSVFAYLWLLIILLVFSQDMVDPWEGVVTFLFFPLLVILSYMADIGMFGKTRKPSSHIVWSEATPEQLAELMMQVRRDFGDNLSQEQILAALHYESHKRRSRAQYRVAAVRDISAGKKVLGINDKFREQLEATRTLTRMTNDNKPARTAASGATVEFVSSQYSVLESVGTAKFGLARTGDCSVPVTVLWRTRCGSAKAGKDFKMQEGNVLFEEGDTEKGFAVLDLELDVQSLESCQRDAGSLRRHLRSPPEELLDSFLGRRGSARCCEIPFDGPPSRRVRLESLRGLSRKVETAVASVDRLSHLGCILHETGTWDRRSAPPLQESDVEKWLPRLMARTLTAIVALGPAPAEVELQCLSNELAVVEVVDEEAVNVDAADTVDSEKQEESEDEKPPTKLVSTEFPSKPHRITLHSGRVLLVRSNLVWQTLAGDAGDFVISWMFGRKPEVDWSVLNKSHGSQAPGLLQLRAWLNKRLEQRKESQNHRNRESEASEWRVMVPYVYKLKAPRTPTSGAARLEVFSKGEVVLGAVESVDGSLWLKTQSGQAVDGQPVTGYIAIEAETEQAIQPVKEFLPAWQSLSAHMPAESSHQIIVRAASCKFATTHQVRQFWPPHLAGADFCVEVPLARWDHANHFSEDGSESDKALCKHGAFMDGAELFDNKRFQISAAEVISMDPQQRMALECAEEAFFNMGLTREMLSRSVSGVYVGAGMHEWPGTPNCARDPAADMYSCTGGSTAIHSNRISFNLGLMGPSLTVICEGASSLLTLERGFVSLDPQKSDNVRALSMGVSTMLVPSTWVHLSQQGVMWHGGLHGRCKAFAHEATGYVRGEGCGCVVQEVLHKSDGSDENFLGALRSACSKHQPIAGLLDAPSGPAEQLLVSETLRRAQLDPLSIDAIDCNAEGRQLCDAIETAAISDVLCPSDVNDSQIRPLTLTSCKSSQAHCLEAAGMCALLRILMSTNTGCHVAPNQHLYTLNPILCSTCEFDDFLCQAPTELVKSRSRDSVIGVKGHSIAGTMGLVLASVTQRQPKQREAFSPATQALPFWPAGNVPLPAHADAQKGYELLGSWNGWQASVQMMRQGTSGREHVWAAEIPVAAGGLVSFQILLDGDPEKILHPGCVAAGPNTRVLGPHPPSQVGHAVSWCIAATQEFMCQVELHISGSWRAVESRTCAVLVSSLKTEKLTAVVEVEIIDDDDYEDDQEFYMEICSAVATGSVEAHIGEKKEATVVIVDDDLPGIIGFVAEEIKVEESPQTQQVEIKIRRKMGASGTVTCKYRTEDASAKAGPDYTKLEGELELKPGQMEASLYVDIMPKGRYESTEKFRVILEEPSGGLRFDVSSDGGSESCVCTVWILADVSHKPFMDKIVSSLSPNWDEVALGNTAWLGQFLEALYCGGDREEQSKSSWFEFVLHVMSLPWKVVFALVPPTEYCGGWLCFFIALVMIGCVTIIIGDLASLLGCSMNINDLQTAITLVAMGTSLPDTFASRTAARQDEYADASIGNVTGSNSVNVFLGIGLPWMIGAIYWNNLGATPEWQAAYPGLVDTHPNGGFYVSSEGLAFSVAVFSCCAVVCFGVLIFRRSYFGGELGGPKSAQYISGGVLVLLWAASSDLLNSPLLGHLHWPFDLVQQQLSCEEPSDEWLRCRPRW</sequence>
<organism evidence="23 24">
    <name type="scientific">Symbiodinium microadriaticum</name>
    <name type="common">Dinoflagellate</name>
    <name type="synonym">Zooxanthella microadriatica</name>
    <dbReference type="NCBI Taxonomy" id="2951"/>
    <lineage>
        <taxon>Eukaryota</taxon>
        <taxon>Sar</taxon>
        <taxon>Alveolata</taxon>
        <taxon>Dinophyceae</taxon>
        <taxon>Suessiales</taxon>
        <taxon>Symbiodiniaceae</taxon>
        <taxon>Symbiodinium</taxon>
    </lineage>
</organism>
<keyword evidence="15" id="KW-0325">Glycoprotein</keyword>
<dbReference type="PANTHER" id="PTHR11878:SF65">
    <property type="entry name" value="NA_CA-EXCHANGE PROTEIN, ISOFORM G"/>
    <property type="match status" value="1"/>
</dbReference>
<keyword evidence="7 21" id="KW-0732">Signal</keyword>
<evidence type="ECO:0000256" key="7">
    <source>
        <dbReference type="ARBA" id="ARBA00022729"/>
    </source>
</evidence>
<feature type="region of interest" description="Disordered" evidence="19">
    <location>
        <begin position="1007"/>
        <end position="1033"/>
    </location>
</feature>
<evidence type="ECO:0000256" key="21">
    <source>
        <dbReference type="SAM" id="SignalP"/>
    </source>
</evidence>
<evidence type="ECO:0000256" key="4">
    <source>
        <dbReference type="ARBA" id="ARBA00022475"/>
    </source>
</evidence>
<gene>
    <name evidence="23" type="primary">Slc8a3</name>
    <name evidence="23" type="ORF">AK812_SmicGene37867</name>
</gene>
<dbReference type="InterPro" id="IPR004837">
    <property type="entry name" value="NaCa_Exmemb"/>
</dbReference>
<evidence type="ECO:0000256" key="3">
    <source>
        <dbReference type="ARBA" id="ARBA00022448"/>
    </source>
</evidence>
<evidence type="ECO:0000256" key="9">
    <source>
        <dbReference type="ARBA" id="ARBA00022837"/>
    </source>
</evidence>
<evidence type="ECO:0000256" key="10">
    <source>
        <dbReference type="ARBA" id="ARBA00022860"/>
    </source>
</evidence>
<dbReference type="Pfam" id="PF02801">
    <property type="entry name" value="Ketoacyl-synt_C"/>
    <property type="match status" value="1"/>
</dbReference>
<keyword evidence="8" id="KW-0677">Repeat</keyword>
<comment type="similarity">
    <text evidence="18">Belongs to the thiolase-like superfamily. Beta-ketoacyl-ACP synthases family.</text>
</comment>
<feature type="chain" id="PRO_5012050906" evidence="21">
    <location>
        <begin position="20"/>
        <end position="2277"/>
    </location>
</feature>
<evidence type="ECO:0000256" key="17">
    <source>
        <dbReference type="ARBA" id="ARBA00033667"/>
    </source>
</evidence>
<dbReference type="Gene3D" id="3.40.47.10">
    <property type="match status" value="1"/>
</dbReference>
<dbReference type="GO" id="GO:0098703">
    <property type="term" value="P:calcium ion import across plasma membrane"/>
    <property type="evidence" value="ECO:0007669"/>
    <property type="project" value="TreeGrafter"/>
</dbReference>
<evidence type="ECO:0000256" key="18">
    <source>
        <dbReference type="RuleBase" id="RU003694"/>
    </source>
</evidence>
<dbReference type="SMART" id="SM00237">
    <property type="entry name" value="Calx_beta"/>
    <property type="match status" value="2"/>
</dbReference>
<dbReference type="InterPro" id="IPR020841">
    <property type="entry name" value="PKS_Beta-ketoAc_synthase_dom"/>
</dbReference>
<comment type="catalytic activity">
    <reaction evidence="17">
        <text>Ca(2+)(in) + 3 Na(+)(out) = Ca(2+)(out) + 3 Na(+)(in)</text>
        <dbReference type="Rhea" id="RHEA:69955"/>
        <dbReference type="ChEBI" id="CHEBI:29101"/>
        <dbReference type="ChEBI" id="CHEBI:29108"/>
    </reaction>
</comment>
<feature type="domain" description="Ketosynthase family 3 (KS3)" evidence="22">
    <location>
        <begin position="1219"/>
        <end position="1655"/>
    </location>
</feature>
<dbReference type="SMART" id="SM00825">
    <property type="entry name" value="PKS_KS"/>
    <property type="match status" value="1"/>
</dbReference>
<keyword evidence="4" id="KW-1003">Cell membrane</keyword>
<dbReference type="InterPro" id="IPR003644">
    <property type="entry name" value="Calx_beta"/>
</dbReference>
<dbReference type="InterPro" id="IPR014030">
    <property type="entry name" value="Ketoacyl_synth_N"/>
</dbReference>
<evidence type="ECO:0000256" key="12">
    <source>
        <dbReference type="ARBA" id="ARBA00023053"/>
    </source>
</evidence>
<evidence type="ECO:0000256" key="5">
    <source>
        <dbReference type="ARBA" id="ARBA00022692"/>
    </source>
</evidence>
<dbReference type="PROSITE" id="PS52004">
    <property type="entry name" value="KS3_2"/>
    <property type="match status" value="1"/>
</dbReference>
<evidence type="ECO:0000256" key="8">
    <source>
        <dbReference type="ARBA" id="ARBA00022737"/>
    </source>
</evidence>
<dbReference type="GO" id="GO:0007154">
    <property type="term" value="P:cell communication"/>
    <property type="evidence" value="ECO:0007669"/>
    <property type="project" value="InterPro"/>
</dbReference>
<feature type="transmembrane region" description="Helical" evidence="20">
    <location>
        <begin position="504"/>
        <end position="527"/>
    </location>
</feature>
<evidence type="ECO:0000313" key="24">
    <source>
        <dbReference type="Proteomes" id="UP000186817"/>
    </source>
</evidence>
<dbReference type="Gene3D" id="2.60.40.2030">
    <property type="match status" value="3"/>
</dbReference>
<evidence type="ECO:0000256" key="16">
    <source>
        <dbReference type="ARBA" id="ARBA00023201"/>
    </source>
</evidence>
<keyword evidence="11 20" id="KW-1133">Transmembrane helix</keyword>
<dbReference type="GO" id="GO:0016746">
    <property type="term" value="F:acyltransferase activity"/>
    <property type="evidence" value="ECO:0007669"/>
    <property type="project" value="InterPro"/>
</dbReference>
<dbReference type="InterPro" id="IPR016039">
    <property type="entry name" value="Thiolase-like"/>
</dbReference>
<keyword evidence="13" id="KW-0406">Ion transport</keyword>
<feature type="transmembrane region" description="Helical" evidence="20">
    <location>
        <begin position="589"/>
        <end position="614"/>
    </location>
</feature>
<dbReference type="InterPro" id="IPR004836">
    <property type="entry name" value="Na_Ca_Ex"/>
</dbReference>
<evidence type="ECO:0000256" key="15">
    <source>
        <dbReference type="ARBA" id="ARBA00023180"/>
    </source>
</evidence>
<feature type="signal peptide" evidence="21">
    <location>
        <begin position="1"/>
        <end position="19"/>
    </location>
</feature>
<keyword evidence="14 20" id="KW-0472">Membrane</keyword>
<evidence type="ECO:0000256" key="20">
    <source>
        <dbReference type="SAM" id="Phobius"/>
    </source>
</evidence>
<evidence type="ECO:0000256" key="11">
    <source>
        <dbReference type="ARBA" id="ARBA00022989"/>
    </source>
</evidence>
<dbReference type="Gene3D" id="1.20.1420.30">
    <property type="entry name" value="NCX, central ion-binding region"/>
    <property type="match status" value="2"/>
</dbReference>
<feature type="transmembrane region" description="Helical" evidence="20">
    <location>
        <begin position="2139"/>
        <end position="2156"/>
    </location>
</feature>
<name>A0A1Q9CF81_SYMMI</name>
<protein>
    <submittedName>
        <fullName evidence="23">Sodium/calcium exchanger 3</fullName>
    </submittedName>
</protein>
<evidence type="ECO:0000256" key="13">
    <source>
        <dbReference type="ARBA" id="ARBA00023065"/>
    </source>
</evidence>
<dbReference type="Pfam" id="PF03160">
    <property type="entry name" value="Calx-beta"/>
    <property type="match status" value="2"/>
</dbReference>
<dbReference type="SUPFAM" id="SSF53901">
    <property type="entry name" value="Thiolase-like"/>
    <property type="match status" value="2"/>
</dbReference>
<comment type="subcellular location">
    <subcellularLocation>
        <location evidence="1">Cell membrane</location>
        <topology evidence="1">Multi-pass membrane protein</topology>
    </subcellularLocation>
</comment>
<evidence type="ECO:0000259" key="22">
    <source>
        <dbReference type="PROSITE" id="PS52004"/>
    </source>
</evidence>
<feature type="transmembrane region" description="Helical" evidence="20">
    <location>
        <begin position="2062"/>
        <end position="2085"/>
    </location>
</feature>
<feature type="compositionally biased region" description="Acidic residues" evidence="19">
    <location>
        <begin position="1007"/>
        <end position="1022"/>
    </location>
</feature>
<evidence type="ECO:0000256" key="14">
    <source>
        <dbReference type="ARBA" id="ARBA00023136"/>
    </source>
</evidence>
<feature type="transmembrane region" description="Helical" evidence="20">
    <location>
        <begin position="660"/>
        <end position="680"/>
    </location>
</feature>
<dbReference type="SUPFAM" id="SSF141072">
    <property type="entry name" value="CalX-like"/>
    <property type="match status" value="3"/>
</dbReference>
<dbReference type="Proteomes" id="UP000186817">
    <property type="component" value="Unassembled WGS sequence"/>
</dbReference>
<comment type="similarity">
    <text evidence="2">Belongs to the Ca(2+):cation antiporter (CaCA) (TC 2.A.19) family. SLC8 subfamily.</text>
</comment>
<proteinExistence type="inferred from homology"/>
<keyword evidence="3" id="KW-0813">Transport</keyword>
<evidence type="ECO:0000256" key="2">
    <source>
        <dbReference type="ARBA" id="ARBA00007489"/>
    </source>
</evidence>
<keyword evidence="12" id="KW-0915">Sodium</keyword>
<keyword evidence="9" id="KW-0106">Calcium</keyword>
<dbReference type="GO" id="GO:0005886">
    <property type="term" value="C:plasma membrane"/>
    <property type="evidence" value="ECO:0007669"/>
    <property type="project" value="UniProtKB-SubCell"/>
</dbReference>
<dbReference type="Pfam" id="PF01699">
    <property type="entry name" value="Na_Ca_ex"/>
    <property type="match status" value="2"/>
</dbReference>
<dbReference type="InterPro" id="IPR051171">
    <property type="entry name" value="CaCA"/>
</dbReference>
<dbReference type="OrthoDB" id="410902at2759"/>
<evidence type="ECO:0000256" key="1">
    <source>
        <dbReference type="ARBA" id="ARBA00004651"/>
    </source>
</evidence>
<keyword evidence="18" id="KW-0808">Transferase</keyword>
<accession>A0A1Q9CF81</accession>
<keyword evidence="10" id="KW-0112">Calmodulin-binding</keyword>
<keyword evidence="24" id="KW-1185">Reference proteome</keyword>
<feature type="transmembrane region" description="Helical" evidence="20">
    <location>
        <begin position="2188"/>
        <end position="2208"/>
    </location>
</feature>